<dbReference type="Proteomes" id="UP000032067">
    <property type="component" value="Unassembled WGS sequence"/>
</dbReference>
<evidence type="ECO:0000313" key="3">
    <source>
        <dbReference type="Proteomes" id="UP000032067"/>
    </source>
</evidence>
<dbReference type="EMBL" id="JXQQ01000011">
    <property type="protein sequence ID" value="KIQ34876.1"/>
    <property type="molecule type" value="Genomic_DNA"/>
</dbReference>
<feature type="region of interest" description="Disordered" evidence="1">
    <location>
        <begin position="264"/>
        <end position="293"/>
    </location>
</feature>
<organism evidence="2 3">
    <name type="scientific">Variovorax paradoxus</name>
    <dbReference type="NCBI Taxonomy" id="34073"/>
    <lineage>
        <taxon>Bacteria</taxon>
        <taxon>Pseudomonadati</taxon>
        <taxon>Pseudomonadota</taxon>
        <taxon>Betaproteobacteria</taxon>
        <taxon>Burkholderiales</taxon>
        <taxon>Comamonadaceae</taxon>
        <taxon>Variovorax</taxon>
    </lineage>
</organism>
<comment type="caution">
    <text evidence="2">The sequence shown here is derived from an EMBL/GenBank/DDBJ whole genome shotgun (WGS) entry which is preliminary data.</text>
</comment>
<accession>A0A0D0MQZ9</accession>
<reference evidence="2 3" key="1">
    <citation type="submission" date="2014-12" db="EMBL/GenBank/DDBJ databases">
        <title>16Stimator: statistical estimation of ribosomal gene copy numbers from draft genome assemblies.</title>
        <authorList>
            <person name="Perisin M.A."/>
            <person name="Vetter M."/>
            <person name="Gilbert J.A."/>
            <person name="Bergelson J."/>
        </authorList>
    </citation>
    <scope>NUCLEOTIDE SEQUENCE [LARGE SCALE GENOMIC DNA]</scope>
    <source>
        <strain evidence="2 3">MEDvA23</strain>
    </source>
</reference>
<dbReference type="AlphaFoldDB" id="A0A0D0MQZ9"/>
<proteinExistence type="predicted"/>
<sequence>MMEALRKSGYLFEHEVAIAVERMGFYVERSHAYVDPDEGKSREVDIRAFKMVLNNKTFKFQVCVHMFIECKDSDSPFVFLQTDKSEIDKEAVEGMEYLFPWQTNKSANAMMMRHYGLQHEHYYYKEPKKSVQFAKIVRKGSDWFALHENVYDALILPQVKAVKEFMKGFGMVHSRPYEHESIQLYFNAIVVRDHLFMLDLDRDDAEPQPAGRASFQRQIEMRSVKGKYLVDFVTQSYLETYVQNEVLGFANEIVRQFGEDPMRFRSHGANEKRPNTDGPDPGENWRPGRISLG</sequence>
<evidence type="ECO:0000313" key="2">
    <source>
        <dbReference type="EMBL" id="KIQ34876.1"/>
    </source>
</evidence>
<gene>
    <name evidence="2" type="ORF">RT97_06405</name>
</gene>
<protein>
    <submittedName>
        <fullName evidence="2">Uncharacterized protein</fullName>
    </submittedName>
</protein>
<feature type="compositionally biased region" description="Basic and acidic residues" evidence="1">
    <location>
        <begin position="264"/>
        <end position="275"/>
    </location>
</feature>
<name>A0A0D0MQZ9_VARPD</name>
<evidence type="ECO:0000256" key="1">
    <source>
        <dbReference type="SAM" id="MobiDB-lite"/>
    </source>
</evidence>